<comment type="caution">
    <text evidence="2">The sequence shown here is derived from an EMBL/GenBank/DDBJ whole genome shotgun (WGS) entry which is preliminary data.</text>
</comment>
<keyword evidence="1" id="KW-1133">Transmembrane helix</keyword>
<dbReference type="EMBL" id="JACHFJ010000006">
    <property type="protein sequence ID" value="MBB5373393.1"/>
    <property type="molecule type" value="Genomic_DNA"/>
</dbReference>
<reference evidence="2 3" key="1">
    <citation type="submission" date="2020-08" db="EMBL/GenBank/DDBJ databases">
        <title>Genomic Encyclopedia of Type Strains, Phase IV (KMG-IV): sequencing the most valuable type-strain genomes for metagenomic binning, comparative biology and taxonomic classification.</title>
        <authorList>
            <person name="Goeker M."/>
        </authorList>
    </citation>
    <scope>NUCLEOTIDE SEQUENCE [LARGE SCALE GENOMIC DNA]</scope>
    <source>
        <strain evidence="2 3">DSM 27026</strain>
    </source>
</reference>
<keyword evidence="3" id="KW-1185">Reference proteome</keyword>
<keyword evidence="1" id="KW-0472">Membrane</keyword>
<protein>
    <submittedName>
        <fullName evidence="2">Putative membrane protein</fullName>
    </submittedName>
</protein>
<feature type="transmembrane region" description="Helical" evidence="1">
    <location>
        <begin position="132"/>
        <end position="152"/>
    </location>
</feature>
<organism evidence="2 3">
    <name type="scientific">Acidocella aromatica</name>
    <dbReference type="NCBI Taxonomy" id="1303579"/>
    <lineage>
        <taxon>Bacteria</taxon>
        <taxon>Pseudomonadati</taxon>
        <taxon>Pseudomonadota</taxon>
        <taxon>Alphaproteobacteria</taxon>
        <taxon>Acetobacterales</taxon>
        <taxon>Acidocellaceae</taxon>
        <taxon>Acidocella</taxon>
    </lineage>
</organism>
<evidence type="ECO:0000313" key="2">
    <source>
        <dbReference type="EMBL" id="MBB5373393.1"/>
    </source>
</evidence>
<accession>A0A840VC73</accession>
<gene>
    <name evidence="2" type="ORF">HNP71_001653</name>
</gene>
<dbReference type="RefSeq" id="WP_221246695.1">
    <property type="nucleotide sequence ID" value="NZ_JACHFJ010000006.1"/>
</dbReference>
<name>A0A840VC73_9PROT</name>
<feature type="transmembrane region" description="Helical" evidence="1">
    <location>
        <begin position="54"/>
        <end position="73"/>
    </location>
</feature>
<dbReference type="AlphaFoldDB" id="A0A840VC73"/>
<sequence>MSLMSLLLSLHVIAAITWIGGIFLIDLFLAPVLRRHLTDPAARLSIIHALFRGFFAWVWLAGAALLSSGYWAVFRFGGFAALSPAMWVMVAGGSFMVLLALYVFFFPFLALHRAVRAADWPGAAKAAGQIRWLSSVNLVLAVPVVLAGVRAFHG</sequence>
<evidence type="ECO:0000256" key="1">
    <source>
        <dbReference type="SAM" id="Phobius"/>
    </source>
</evidence>
<dbReference type="Proteomes" id="UP000553706">
    <property type="component" value="Unassembled WGS sequence"/>
</dbReference>
<feature type="transmembrane region" description="Helical" evidence="1">
    <location>
        <begin position="85"/>
        <end position="111"/>
    </location>
</feature>
<evidence type="ECO:0000313" key="3">
    <source>
        <dbReference type="Proteomes" id="UP000553706"/>
    </source>
</evidence>
<feature type="transmembrane region" description="Helical" evidence="1">
    <location>
        <begin position="6"/>
        <end position="33"/>
    </location>
</feature>
<keyword evidence="1" id="KW-0812">Transmembrane</keyword>
<proteinExistence type="predicted"/>